<dbReference type="EC" id="2.7.7.65" evidence="1"/>
<dbReference type="Pfam" id="PF00990">
    <property type="entry name" value="GGDEF"/>
    <property type="match status" value="1"/>
</dbReference>
<dbReference type="EMBL" id="JAXCLX010000001">
    <property type="protein sequence ID" value="MDY0872314.1"/>
    <property type="molecule type" value="Genomic_DNA"/>
</dbReference>
<sequence>MPLPLALHTAVYHSLDEQIAVIDAAGTILDYNLAWKKFGAENGMPDSYDCKGKNYLETLTCASDAGDSFSEDAMQCIADVLAGKSESFYCEYPCHSPHEKRWFTMRVSALHGVEHKALFVISHHNITQRKLAEELVEELAMRDPLTGLSNRRAYKLFLDREIRRNVRAQGAIGLVLVDVDNFKSFNDLYGHAAGDQLLNAVGQILLGHARRPGDLAVRLGGDEFALILDLGESGLKMVHVIGQSILTAARDLRICPEQATTVSVSIGFLSVVPQEHHTQESLFKEADKALYRAKSAGRDRAFYVDLNASSQADACQDRLRTSAK</sequence>
<dbReference type="GO" id="GO:0052621">
    <property type="term" value="F:diguanylate cyclase activity"/>
    <property type="evidence" value="ECO:0007669"/>
    <property type="project" value="UniProtKB-EC"/>
</dbReference>
<evidence type="ECO:0000313" key="4">
    <source>
        <dbReference type="EMBL" id="MDY0872314.1"/>
    </source>
</evidence>
<keyword evidence="4" id="KW-0808">Transferase</keyword>
<dbReference type="PROSITE" id="PS50887">
    <property type="entry name" value="GGDEF"/>
    <property type="match status" value="1"/>
</dbReference>
<keyword evidence="5" id="KW-1185">Reference proteome</keyword>
<accession>A0ABU5DZE6</accession>
<dbReference type="InterPro" id="IPR000160">
    <property type="entry name" value="GGDEF_dom"/>
</dbReference>
<dbReference type="SMART" id="SM00267">
    <property type="entry name" value="GGDEF"/>
    <property type="match status" value="1"/>
</dbReference>
<dbReference type="SUPFAM" id="SSF55073">
    <property type="entry name" value="Nucleotide cyclase"/>
    <property type="match status" value="1"/>
</dbReference>
<dbReference type="NCBIfam" id="TIGR00254">
    <property type="entry name" value="GGDEF"/>
    <property type="match status" value="1"/>
</dbReference>
<dbReference type="PANTHER" id="PTHR45138:SF9">
    <property type="entry name" value="DIGUANYLATE CYCLASE DGCM-RELATED"/>
    <property type="match status" value="1"/>
</dbReference>
<evidence type="ECO:0000256" key="2">
    <source>
        <dbReference type="ARBA" id="ARBA00034247"/>
    </source>
</evidence>
<evidence type="ECO:0000256" key="1">
    <source>
        <dbReference type="ARBA" id="ARBA00012528"/>
    </source>
</evidence>
<name>A0ABU5DZE6_9PROT</name>
<dbReference type="InterPro" id="IPR050469">
    <property type="entry name" value="Diguanylate_Cyclase"/>
</dbReference>
<dbReference type="CDD" id="cd01949">
    <property type="entry name" value="GGDEF"/>
    <property type="match status" value="1"/>
</dbReference>
<dbReference type="SUPFAM" id="SSF55785">
    <property type="entry name" value="PYP-like sensor domain (PAS domain)"/>
    <property type="match status" value="1"/>
</dbReference>
<evidence type="ECO:0000313" key="5">
    <source>
        <dbReference type="Proteomes" id="UP001271769"/>
    </source>
</evidence>
<dbReference type="RefSeq" id="WP_320500734.1">
    <property type="nucleotide sequence ID" value="NZ_JAXCLX010000001.1"/>
</dbReference>
<proteinExistence type="predicted"/>
<organism evidence="4 5">
    <name type="scientific">Dongia rigui</name>
    <dbReference type="NCBI Taxonomy" id="940149"/>
    <lineage>
        <taxon>Bacteria</taxon>
        <taxon>Pseudomonadati</taxon>
        <taxon>Pseudomonadota</taxon>
        <taxon>Alphaproteobacteria</taxon>
        <taxon>Rhodospirillales</taxon>
        <taxon>Dongiaceae</taxon>
        <taxon>Dongia</taxon>
    </lineage>
</organism>
<dbReference type="PANTHER" id="PTHR45138">
    <property type="entry name" value="REGULATORY COMPONENTS OF SENSORY TRANSDUCTION SYSTEM"/>
    <property type="match status" value="1"/>
</dbReference>
<dbReference type="Gene3D" id="3.30.70.270">
    <property type="match status" value="1"/>
</dbReference>
<dbReference type="InterPro" id="IPR043128">
    <property type="entry name" value="Rev_trsase/Diguanyl_cyclase"/>
</dbReference>
<comment type="catalytic activity">
    <reaction evidence="2">
        <text>2 GTP = 3',3'-c-di-GMP + 2 diphosphate</text>
        <dbReference type="Rhea" id="RHEA:24898"/>
        <dbReference type="ChEBI" id="CHEBI:33019"/>
        <dbReference type="ChEBI" id="CHEBI:37565"/>
        <dbReference type="ChEBI" id="CHEBI:58805"/>
        <dbReference type="EC" id="2.7.7.65"/>
    </reaction>
</comment>
<protein>
    <recommendedName>
        <fullName evidence="1">diguanylate cyclase</fullName>
        <ecNumber evidence="1">2.7.7.65</ecNumber>
    </recommendedName>
</protein>
<evidence type="ECO:0000259" key="3">
    <source>
        <dbReference type="PROSITE" id="PS50887"/>
    </source>
</evidence>
<dbReference type="InterPro" id="IPR035965">
    <property type="entry name" value="PAS-like_dom_sf"/>
</dbReference>
<comment type="caution">
    <text evidence="4">The sequence shown here is derived from an EMBL/GenBank/DDBJ whole genome shotgun (WGS) entry which is preliminary data.</text>
</comment>
<dbReference type="Proteomes" id="UP001271769">
    <property type="component" value="Unassembled WGS sequence"/>
</dbReference>
<feature type="domain" description="GGDEF" evidence="3">
    <location>
        <begin position="170"/>
        <end position="306"/>
    </location>
</feature>
<gene>
    <name evidence="4" type="ORF">SMD31_10290</name>
</gene>
<dbReference type="Gene3D" id="3.30.450.20">
    <property type="entry name" value="PAS domain"/>
    <property type="match status" value="1"/>
</dbReference>
<keyword evidence="4" id="KW-0548">Nucleotidyltransferase</keyword>
<reference evidence="4 5" key="1">
    <citation type="journal article" date="2013" name="Antonie Van Leeuwenhoek">
        <title>Dongia rigui sp. nov., isolated from freshwater of a large wetland in Korea.</title>
        <authorList>
            <person name="Baik K.S."/>
            <person name="Hwang Y.M."/>
            <person name="Choi J.S."/>
            <person name="Kwon J."/>
            <person name="Seong C.N."/>
        </authorList>
    </citation>
    <scope>NUCLEOTIDE SEQUENCE [LARGE SCALE GENOMIC DNA]</scope>
    <source>
        <strain evidence="4 5">04SU4-P</strain>
    </source>
</reference>
<dbReference type="InterPro" id="IPR029787">
    <property type="entry name" value="Nucleotide_cyclase"/>
</dbReference>